<evidence type="ECO:0000256" key="1">
    <source>
        <dbReference type="ARBA" id="ARBA00022679"/>
    </source>
</evidence>
<proteinExistence type="predicted"/>
<evidence type="ECO:0000313" key="4">
    <source>
        <dbReference type="EMBL" id="EFC99867.1"/>
    </source>
</evidence>
<dbReference type="PANTHER" id="PTHR46401">
    <property type="entry name" value="GLYCOSYLTRANSFERASE WBBK-RELATED"/>
    <property type="match status" value="1"/>
</dbReference>
<sequence>MKVLMINCVCGIRSTGRICTDLSEILESYGHECRIVYGRETIPEKYQHIALKLDSNIEIKINALKARIFDNEGFNAKKETKKLIEYIGKYKPDIIHLHNLHGYYLNVELLLGYLAERDIPVVYTMHDCWAITGHCAHFAKIKCEKWKTGCFNCAIKNEYPASFLMDSSKKNWEKKRALFQKLNNIIIVTPSEWLANILKQSYLKHQSIIVIPNGVDMEVFQPTESDFRKKYKLENKHIVLGVATAWNERKGLKEFMLLQKELDDSYQLVLVGLTQNQIQKLPDGVIGIERTNSMQELAGLYSTADIFVNAGQEETMGLTTVEAMACGTPAVVSDLTAVPEVIDSDGGLIFTDYSVECMAEKIRSAVGMSFPYTRRSAMRYEKKRQYEKYLELYETMITR</sequence>
<dbReference type="InterPro" id="IPR028098">
    <property type="entry name" value="Glyco_trans_4-like_N"/>
</dbReference>
<evidence type="ECO:0000259" key="2">
    <source>
        <dbReference type="Pfam" id="PF00534"/>
    </source>
</evidence>
<dbReference type="GO" id="GO:0009103">
    <property type="term" value="P:lipopolysaccharide biosynthetic process"/>
    <property type="evidence" value="ECO:0007669"/>
    <property type="project" value="TreeGrafter"/>
</dbReference>
<dbReference type="HOGENOM" id="CLU_009583_28_3_9"/>
<evidence type="ECO:0000259" key="3">
    <source>
        <dbReference type="Pfam" id="PF13439"/>
    </source>
</evidence>
<dbReference type="GO" id="GO:0016757">
    <property type="term" value="F:glycosyltransferase activity"/>
    <property type="evidence" value="ECO:0007669"/>
    <property type="project" value="UniProtKB-KW"/>
</dbReference>
<dbReference type="SUPFAM" id="SSF53756">
    <property type="entry name" value="UDP-Glycosyltransferase/glycogen phosphorylase"/>
    <property type="match status" value="1"/>
</dbReference>
<evidence type="ECO:0000313" key="5">
    <source>
        <dbReference type="Proteomes" id="UP000004968"/>
    </source>
</evidence>
<dbReference type="RefSeq" id="WP_006772427.1">
    <property type="nucleotide sequence ID" value="NZ_GG667630.1"/>
</dbReference>
<name>D3AE68_9FIRM</name>
<keyword evidence="1 4" id="KW-0808">Transferase</keyword>
<feature type="domain" description="Glycosyltransferase subfamily 4-like N-terminal" evidence="3">
    <location>
        <begin position="17"/>
        <end position="218"/>
    </location>
</feature>
<dbReference type="GeneID" id="93147441"/>
<feature type="domain" description="Glycosyl transferase family 1" evidence="2">
    <location>
        <begin position="226"/>
        <end position="373"/>
    </location>
</feature>
<dbReference type="Pfam" id="PF13439">
    <property type="entry name" value="Glyco_transf_4"/>
    <property type="match status" value="1"/>
</dbReference>
<dbReference type="PANTHER" id="PTHR46401:SF2">
    <property type="entry name" value="GLYCOSYLTRANSFERASE WBBK-RELATED"/>
    <property type="match status" value="1"/>
</dbReference>
<dbReference type="Gene3D" id="3.40.50.2000">
    <property type="entry name" value="Glycogen Phosphorylase B"/>
    <property type="match status" value="2"/>
</dbReference>
<accession>D3AE68</accession>
<dbReference type="Pfam" id="PF00534">
    <property type="entry name" value="Glycos_transf_1"/>
    <property type="match status" value="1"/>
</dbReference>
<dbReference type="EMBL" id="ACIO01000143">
    <property type="protein sequence ID" value="EFC99867.1"/>
    <property type="molecule type" value="Genomic_DNA"/>
</dbReference>
<keyword evidence="4" id="KW-0328">Glycosyltransferase</keyword>
<dbReference type="Proteomes" id="UP000004968">
    <property type="component" value="Unassembled WGS sequence"/>
</dbReference>
<dbReference type="AlphaFoldDB" id="D3AE68"/>
<reference evidence="4 5" key="1">
    <citation type="submission" date="2010-01" db="EMBL/GenBank/DDBJ databases">
        <authorList>
            <person name="Weinstock G."/>
            <person name="Sodergren E."/>
            <person name="Clifton S."/>
            <person name="Fulton L."/>
            <person name="Fulton B."/>
            <person name="Courtney L."/>
            <person name="Fronick C."/>
            <person name="Harrison M."/>
            <person name="Strong C."/>
            <person name="Farmer C."/>
            <person name="Delahaunty K."/>
            <person name="Markovic C."/>
            <person name="Hall O."/>
            <person name="Minx P."/>
            <person name="Tomlinson C."/>
            <person name="Mitreva M."/>
            <person name="Nelson J."/>
            <person name="Hou S."/>
            <person name="Wollam A."/>
            <person name="Pepin K.H."/>
            <person name="Johnson M."/>
            <person name="Bhonagiri V."/>
            <person name="Nash W.E."/>
            <person name="Warren W."/>
            <person name="Chinwalla A."/>
            <person name="Mardis E.R."/>
            <person name="Wilson R.K."/>
        </authorList>
    </citation>
    <scope>NUCLEOTIDE SEQUENCE [LARGE SCALE GENOMIC DNA]</scope>
    <source>
        <strain evidence="4 5">DSM 13479</strain>
    </source>
</reference>
<dbReference type="InterPro" id="IPR001296">
    <property type="entry name" value="Glyco_trans_1"/>
</dbReference>
<gene>
    <name evidence="4" type="ORF">CLOSTHATH_01898</name>
</gene>
<organism evidence="4 5">
    <name type="scientific">Hungatella hathewayi DSM 13479</name>
    <dbReference type="NCBI Taxonomy" id="566550"/>
    <lineage>
        <taxon>Bacteria</taxon>
        <taxon>Bacillati</taxon>
        <taxon>Bacillota</taxon>
        <taxon>Clostridia</taxon>
        <taxon>Lachnospirales</taxon>
        <taxon>Lachnospiraceae</taxon>
        <taxon>Hungatella</taxon>
    </lineage>
</organism>
<protein>
    <submittedName>
        <fullName evidence="4">Glycosyltransferase, group 1 family protein</fullName>
        <ecNumber evidence="4">2.4.-.-</ecNumber>
    </submittedName>
</protein>
<dbReference type="EC" id="2.4.-.-" evidence="4"/>
<comment type="caution">
    <text evidence="4">The sequence shown here is derived from an EMBL/GenBank/DDBJ whole genome shotgun (WGS) entry which is preliminary data.</text>
</comment>